<evidence type="ECO:0000313" key="3">
    <source>
        <dbReference type="EMBL" id="KAJ0982040.1"/>
    </source>
</evidence>
<evidence type="ECO:0000313" key="4">
    <source>
        <dbReference type="Proteomes" id="UP001085076"/>
    </source>
</evidence>
<feature type="compositionally biased region" description="Basic and acidic residues" evidence="1">
    <location>
        <begin position="346"/>
        <end position="355"/>
    </location>
</feature>
<dbReference type="SMART" id="SM01054">
    <property type="entry name" value="CaM_binding"/>
    <property type="match status" value="1"/>
</dbReference>
<feature type="region of interest" description="Disordered" evidence="1">
    <location>
        <begin position="61"/>
        <end position="145"/>
    </location>
</feature>
<evidence type="ECO:0000259" key="2">
    <source>
        <dbReference type="SMART" id="SM01054"/>
    </source>
</evidence>
<feature type="compositionally biased region" description="Polar residues" evidence="1">
    <location>
        <begin position="357"/>
        <end position="366"/>
    </location>
</feature>
<feature type="compositionally biased region" description="Basic and acidic residues" evidence="1">
    <location>
        <begin position="287"/>
        <end position="296"/>
    </location>
</feature>
<evidence type="ECO:0000256" key="1">
    <source>
        <dbReference type="SAM" id="MobiDB-lite"/>
    </source>
</evidence>
<feature type="region of interest" description="Disordered" evidence="1">
    <location>
        <begin position="237"/>
        <end position="326"/>
    </location>
</feature>
<reference evidence="3" key="1">
    <citation type="submission" date="2021-03" db="EMBL/GenBank/DDBJ databases">
        <authorList>
            <person name="Li Z."/>
            <person name="Yang C."/>
        </authorList>
    </citation>
    <scope>NUCLEOTIDE SEQUENCE</scope>
    <source>
        <strain evidence="3">Dzin_1.0</strain>
        <tissue evidence="3">Leaf</tissue>
    </source>
</reference>
<protein>
    <recommendedName>
        <fullName evidence="2">Calmodulin-binding domain-containing protein</fullName>
    </recommendedName>
</protein>
<name>A0A9D5CY52_9LILI</name>
<dbReference type="PANTHER" id="PTHR33349">
    <property type="entry name" value="EMB|CAB62594.1"/>
    <property type="match status" value="1"/>
</dbReference>
<dbReference type="AlphaFoldDB" id="A0A9D5CY52"/>
<dbReference type="OrthoDB" id="766386at2759"/>
<feature type="compositionally biased region" description="Basic and acidic residues" evidence="1">
    <location>
        <begin position="1"/>
        <end position="15"/>
    </location>
</feature>
<feature type="compositionally biased region" description="Polar residues" evidence="1">
    <location>
        <begin position="269"/>
        <end position="284"/>
    </location>
</feature>
<feature type="domain" description="Calmodulin-binding" evidence="2">
    <location>
        <begin position="387"/>
        <end position="506"/>
    </location>
</feature>
<feature type="compositionally biased region" description="Polar residues" evidence="1">
    <location>
        <begin position="74"/>
        <end position="89"/>
    </location>
</feature>
<gene>
    <name evidence="3" type="ORF">J5N97_010295</name>
</gene>
<dbReference type="PANTHER" id="PTHR33349:SF41">
    <property type="entry name" value="EMB|CAB62594.1"/>
    <property type="match status" value="1"/>
</dbReference>
<reference evidence="3" key="2">
    <citation type="journal article" date="2022" name="Hortic Res">
        <title>The genome of Dioscorea zingiberensis sheds light on the biosynthesis, origin and evolution of the medicinally important diosgenin saponins.</title>
        <authorList>
            <person name="Li Y."/>
            <person name="Tan C."/>
            <person name="Li Z."/>
            <person name="Guo J."/>
            <person name="Li S."/>
            <person name="Chen X."/>
            <person name="Wang C."/>
            <person name="Dai X."/>
            <person name="Yang H."/>
            <person name="Song W."/>
            <person name="Hou L."/>
            <person name="Xu J."/>
            <person name="Tong Z."/>
            <person name="Xu A."/>
            <person name="Yuan X."/>
            <person name="Wang W."/>
            <person name="Yang Q."/>
            <person name="Chen L."/>
            <person name="Sun Z."/>
            <person name="Wang K."/>
            <person name="Pan B."/>
            <person name="Chen J."/>
            <person name="Bao Y."/>
            <person name="Liu F."/>
            <person name="Qi X."/>
            <person name="Gang D.R."/>
            <person name="Wen J."/>
            <person name="Li J."/>
        </authorList>
    </citation>
    <scope>NUCLEOTIDE SEQUENCE</scope>
    <source>
        <strain evidence="3">Dzin_1.0</strain>
    </source>
</reference>
<dbReference type="Pfam" id="PF07839">
    <property type="entry name" value="CaM_binding"/>
    <property type="match status" value="1"/>
</dbReference>
<dbReference type="GO" id="GO:0005516">
    <property type="term" value="F:calmodulin binding"/>
    <property type="evidence" value="ECO:0007669"/>
    <property type="project" value="InterPro"/>
</dbReference>
<feature type="compositionally biased region" description="Basic and acidic residues" evidence="1">
    <location>
        <begin position="113"/>
        <end position="124"/>
    </location>
</feature>
<feature type="compositionally biased region" description="Polar residues" evidence="1">
    <location>
        <begin position="126"/>
        <end position="143"/>
    </location>
</feature>
<comment type="caution">
    <text evidence="3">The sequence shown here is derived from an EMBL/GenBank/DDBJ whole genome shotgun (WGS) entry which is preliminary data.</text>
</comment>
<keyword evidence="4" id="KW-1185">Reference proteome</keyword>
<dbReference type="InterPro" id="IPR012417">
    <property type="entry name" value="CaM-bd_dom_pln"/>
</dbReference>
<feature type="region of interest" description="Disordered" evidence="1">
    <location>
        <begin position="192"/>
        <end position="212"/>
    </location>
</feature>
<feature type="region of interest" description="Disordered" evidence="1">
    <location>
        <begin position="341"/>
        <end position="375"/>
    </location>
</feature>
<feature type="region of interest" description="Disordered" evidence="1">
    <location>
        <begin position="1"/>
        <end position="42"/>
    </location>
</feature>
<dbReference type="Proteomes" id="UP001085076">
    <property type="component" value="Miscellaneous, Linkage group lg02"/>
</dbReference>
<proteinExistence type="predicted"/>
<organism evidence="3 4">
    <name type="scientific">Dioscorea zingiberensis</name>
    <dbReference type="NCBI Taxonomy" id="325984"/>
    <lineage>
        <taxon>Eukaryota</taxon>
        <taxon>Viridiplantae</taxon>
        <taxon>Streptophyta</taxon>
        <taxon>Embryophyta</taxon>
        <taxon>Tracheophyta</taxon>
        <taxon>Spermatophyta</taxon>
        <taxon>Magnoliopsida</taxon>
        <taxon>Liliopsida</taxon>
        <taxon>Dioscoreales</taxon>
        <taxon>Dioscoreaceae</taxon>
        <taxon>Dioscorea</taxon>
    </lineage>
</organism>
<accession>A0A9D5CY52</accession>
<sequence>MGEMVMEREHKDGPRRNSTGKATPRGSASPARTDEKPLPHYLMPSTNSCHNFCKYGHKHVFEGDEKHPIRPNVLGNSRSPIHDQSQVKSLTVRERITGKGNKVKTQSKLNAELPDKPKDREKRVMSPSQEIGSSEETSDQESIALSVDKEQDILKSPTPVGIKKKQVIGLPKVQRRTYVKSKVVELKDLSTGSANYDSEDNRDINGMKRKTTTIKKTDVPSKPVLVKQKSRSFVRIPSLSSRTRSFRPKAPLSSEEIEESSESPISLKPKTSTVNSASPVNSSEDVIYERDQEKAAKSVVKPKITQKKELKPLTASLSPAPPVSKPRQYIKRIASVKKRNVGKVTIDSKKIKEKPSASIQESTSQGGEDKAKLKRTKTVRLEDNSASPYKLKFNNGKVIELPPESSAPIKLRFSRGRVVDNSNSNAGGMWRRSFSRKSSRRRGLTGVVYNDPNTGGQVVVLRHQDVQKKDDQGLFNNVIEETATKLVKSRKSKVKALVGAFETVISSIRGGK</sequence>
<dbReference type="EMBL" id="JAGGNH010000002">
    <property type="protein sequence ID" value="KAJ0982040.1"/>
    <property type="molecule type" value="Genomic_DNA"/>
</dbReference>